<protein>
    <recommendedName>
        <fullName evidence="3">Flagellar hook-length control protein FliK</fullName>
    </recommendedName>
</protein>
<evidence type="ECO:0000313" key="2">
    <source>
        <dbReference type="Proteomes" id="UP000276770"/>
    </source>
</evidence>
<comment type="caution">
    <text evidence="1">The sequence shown here is derived from an EMBL/GenBank/DDBJ whole genome shotgun (WGS) entry which is preliminary data.</text>
</comment>
<reference evidence="1 2" key="1">
    <citation type="submission" date="2018-10" db="EMBL/GenBank/DDBJ databases">
        <title>Falsibacillus sp. genome draft.</title>
        <authorList>
            <person name="Shi S."/>
        </authorList>
    </citation>
    <scope>NUCLEOTIDE SEQUENCE [LARGE SCALE GENOMIC DNA]</scope>
    <source>
        <strain evidence="1 2">GY 10110</strain>
    </source>
</reference>
<organism evidence="1 2">
    <name type="scientific">Falsibacillus albus</name>
    <dbReference type="NCBI Taxonomy" id="2478915"/>
    <lineage>
        <taxon>Bacteria</taxon>
        <taxon>Bacillati</taxon>
        <taxon>Bacillota</taxon>
        <taxon>Bacilli</taxon>
        <taxon>Bacillales</taxon>
        <taxon>Bacillaceae</taxon>
        <taxon>Falsibacillus</taxon>
    </lineage>
</organism>
<dbReference type="OrthoDB" id="2351076at2"/>
<dbReference type="AlphaFoldDB" id="A0A3L7K1C9"/>
<dbReference type="Proteomes" id="UP000276770">
    <property type="component" value="Unassembled WGS sequence"/>
</dbReference>
<sequence>MVSPASNSVNRSNADNVPKNQIRSFKSGEIIHGTIKKMFSNGTAEVQVGSQKLIAKLETGVKLTDSNWFQVSFQKGELRLTPIPNVQISDSGMAEVFKNLNLPADNATKKLVQFLMQEKLPLTKEVIVNASLWLKDAPTISKGLKALKVMFERGMPLSKSIFLALTSMAEENGISGLMDNLHEKLLLSSNKSSTTASLLSVINELKSDESLAYSKALTMLVKDAVGHDSHSTGHIDILKSIGVADPSIETSKGFYRSLIEKFLASEIPDQEKDLSEFQHVLKNDASLEKYIPELKRLINQLGANIKAASPSSETDDILAKTSELMDEMSMGTKPTLEKVYRHFVSGYAVLASGKESLIGEEQLSLLLGTSLSEAASEMKLLRESGKQPEGSLNLVEEALTAVKSDSHQLDKGGVLLLLKHVLDRLGIDYESGLLKESAQPDQLQNKLKPLLVQFLQEGHSQELKDAAQRVLSHLNGQHILSVENGPLQNIIMQFPFQLLSTSTDVTLQWTAKKRENGEIDPDYCKILFYLNLRTLNETIIDMNVQNRVVSLTLHNEKELNEAAAPFLPILSSGLEAIGYKLSFVQCRPLEKTEKRLGQDWMLDSSSSYSGVDMKV</sequence>
<gene>
    <name evidence="1" type="ORF">D9X91_09045</name>
</gene>
<evidence type="ECO:0000313" key="1">
    <source>
        <dbReference type="EMBL" id="RLQ95761.1"/>
    </source>
</evidence>
<evidence type="ECO:0008006" key="3">
    <source>
        <dbReference type="Google" id="ProtNLM"/>
    </source>
</evidence>
<dbReference type="EMBL" id="RCVZ01000005">
    <property type="protein sequence ID" value="RLQ95761.1"/>
    <property type="molecule type" value="Genomic_DNA"/>
</dbReference>
<proteinExistence type="predicted"/>
<name>A0A3L7K1C9_9BACI</name>
<keyword evidence="2" id="KW-1185">Reference proteome</keyword>
<dbReference type="RefSeq" id="WP_121680287.1">
    <property type="nucleotide sequence ID" value="NZ_RCVZ01000005.1"/>
</dbReference>
<accession>A0A3L7K1C9</accession>